<keyword evidence="3 7" id="KW-0812">Transmembrane</keyword>
<evidence type="ECO:0000259" key="8">
    <source>
        <dbReference type="PROSITE" id="PS50850"/>
    </source>
</evidence>
<dbReference type="AlphaFoldDB" id="F8QFC5"/>
<feature type="transmembrane region" description="Helical" evidence="7">
    <location>
        <begin position="124"/>
        <end position="142"/>
    </location>
</feature>
<dbReference type="OrthoDB" id="2985014at2759"/>
<feature type="transmembrane region" description="Helical" evidence="7">
    <location>
        <begin position="326"/>
        <end position="345"/>
    </location>
</feature>
<feature type="domain" description="Major facilitator superfamily (MFS) profile" evidence="8">
    <location>
        <begin position="57"/>
        <end position="453"/>
    </location>
</feature>
<feature type="transmembrane region" description="Helical" evidence="7">
    <location>
        <begin position="184"/>
        <end position="206"/>
    </location>
</feature>
<proteinExistence type="predicted"/>
<dbReference type="EMBL" id="GL945495">
    <property type="protein sequence ID" value="EGN93084.1"/>
    <property type="molecule type" value="Genomic_DNA"/>
</dbReference>
<evidence type="ECO:0000256" key="1">
    <source>
        <dbReference type="ARBA" id="ARBA00004141"/>
    </source>
</evidence>
<sequence length="453" mass="50450">MAYSQDRRFSGIPYTVLREEPEASSVQEGDNGGAQSAPRTYEERDVIERTLLRKLDARMSILILIYILNYSRTTRSAARLRGFEEDLGLKGQEFNTILSILYVGYIIMQVPSNMLLDYIGKPSIYLPACMVVWGFISIMTGFTTDFTGALLTRFFLGFVEAAFFPGALFLLSKWYKRRELGQRMAYLSCGILLSNAFGSLLASAILDGMDGRLGRAAWRWLFYIEGSLTVFVAICAIFILPDFPSMSHSWLTPAEHALAKQRMEEDAGTTIESVIALDKSRENPIILALTDWKVWWMAIALTSMVVSLSFNAFFPTLSATLGFSPTVTLLLCAPPWLFATFEAFVISRHSDASGKRFMYITLSLLLGILGFLIAMSTMNIVARYISLFLMAQSYTGFIVFFAWVSNTIHSPSSKRAVSLAFINAVSSLGNVAGSKAEEEEDASGQPKGFRYLL</sequence>
<dbReference type="Proteomes" id="UP000008063">
    <property type="component" value="Unassembled WGS sequence"/>
</dbReference>
<feature type="transmembrane region" description="Helical" evidence="7">
    <location>
        <begin position="218"/>
        <end position="240"/>
    </location>
</feature>
<evidence type="ECO:0000313" key="9">
    <source>
        <dbReference type="EMBL" id="EGN93084.1"/>
    </source>
</evidence>
<reference evidence="10" key="1">
    <citation type="journal article" date="2011" name="Science">
        <title>The plant cell wall-decomposing machinery underlies the functional diversity of forest fungi.</title>
        <authorList>
            <person name="Eastwood D.C."/>
            <person name="Floudas D."/>
            <person name="Binder M."/>
            <person name="Majcherczyk A."/>
            <person name="Schneider P."/>
            <person name="Aerts A."/>
            <person name="Asiegbu F.O."/>
            <person name="Baker S.E."/>
            <person name="Barry K."/>
            <person name="Bendiksby M."/>
            <person name="Blumentritt M."/>
            <person name="Coutinho P.M."/>
            <person name="Cullen D."/>
            <person name="de Vries R.P."/>
            <person name="Gathman A."/>
            <person name="Goodell B."/>
            <person name="Henrissat B."/>
            <person name="Ihrmark K."/>
            <person name="Kauserud H."/>
            <person name="Kohler A."/>
            <person name="LaButti K."/>
            <person name="Lapidus A."/>
            <person name="Lavin J.L."/>
            <person name="Lee Y.-H."/>
            <person name="Lindquist E."/>
            <person name="Lilly W."/>
            <person name="Lucas S."/>
            <person name="Morin E."/>
            <person name="Murat C."/>
            <person name="Oguiza J.A."/>
            <person name="Park J."/>
            <person name="Pisabarro A.G."/>
            <person name="Riley R."/>
            <person name="Rosling A."/>
            <person name="Salamov A."/>
            <person name="Schmidt O."/>
            <person name="Schmutz J."/>
            <person name="Skrede I."/>
            <person name="Stenlid J."/>
            <person name="Wiebenga A."/>
            <person name="Xie X."/>
            <person name="Kuees U."/>
            <person name="Hibbett D.S."/>
            <person name="Hoffmeister D."/>
            <person name="Hoegberg N."/>
            <person name="Martin F."/>
            <person name="Grigoriev I.V."/>
            <person name="Watkinson S.C."/>
        </authorList>
    </citation>
    <scope>NUCLEOTIDE SEQUENCE [LARGE SCALE GENOMIC DNA]</scope>
    <source>
        <strain evidence="10">strain S7.3</strain>
    </source>
</reference>
<evidence type="ECO:0000313" key="10">
    <source>
        <dbReference type="Proteomes" id="UP000008063"/>
    </source>
</evidence>
<dbReference type="InterPro" id="IPR020846">
    <property type="entry name" value="MFS_dom"/>
</dbReference>
<dbReference type="Pfam" id="PF07690">
    <property type="entry name" value="MFS_1"/>
    <property type="match status" value="1"/>
</dbReference>
<dbReference type="PANTHER" id="PTHR43791:SF6">
    <property type="entry name" value="TRANSPORTER, PUTATIVE (AFU_ORTHOLOGUE AFUA_1G16690)-RELATED"/>
    <property type="match status" value="1"/>
</dbReference>
<dbReference type="PROSITE" id="PS50850">
    <property type="entry name" value="MFS"/>
    <property type="match status" value="1"/>
</dbReference>
<feature type="transmembrane region" description="Helical" evidence="7">
    <location>
        <begin position="294"/>
        <end position="314"/>
    </location>
</feature>
<evidence type="ECO:0000256" key="2">
    <source>
        <dbReference type="ARBA" id="ARBA00022448"/>
    </source>
</evidence>
<gene>
    <name evidence="9" type="ORF">SERLA73DRAFT_156650</name>
</gene>
<evidence type="ECO:0000256" key="6">
    <source>
        <dbReference type="SAM" id="MobiDB-lite"/>
    </source>
</evidence>
<name>F8QFC5_SERL3</name>
<dbReference type="SUPFAM" id="SSF103473">
    <property type="entry name" value="MFS general substrate transporter"/>
    <property type="match status" value="1"/>
</dbReference>
<feature type="compositionally biased region" description="Polar residues" evidence="6">
    <location>
        <begin position="24"/>
        <end position="38"/>
    </location>
</feature>
<accession>F8QFC5</accession>
<feature type="region of interest" description="Disordered" evidence="6">
    <location>
        <begin position="20"/>
        <end position="41"/>
    </location>
</feature>
<evidence type="ECO:0000256" key="7">
    <source>
        <dbReference type="SAM" id="Phobius"/>
    </source>
</evidence>
<feature type="transmembrane region" description="Helical" evidence="7">
    <location>
        <begin position="154"/>
        <end position="172"/>
    </location>
</feature>
<organism evidence="10">
    <name type="scientific">Serpula lacrymans var. lacrymans (strain S7.3)</name>
    <name type="common">Dry rot fungus</name>
    <dbReference type="NCBI Taxonomy" id="936435"/>
    <lineage>
        <taxon>Eukaryota</taxon>
        <taxon>Fungi</taxon>
        <taxon>Dikarya</taxon>
        <taxon>Basidiomycota</taxon>
        <taxon>Agaricomycotina</taxon>
        <taxon>Agaricomycetes</taxon>
        <taxon>Agaricomycetidae</taxon>
        <taxon>Boletales</taxon>
        <taxon>Coniophorineae</taxon>
        <taxon>Serpulaceae</taxon>
        <taxon>Serpula</taxon>
    </lineage>
</organism>
<protein>
    <recommendedName>
        <fullName evidence="8">Major facilitator superfamily (MFS) profile domain-containing protein</fullName>
    </recommendedName>
</protein>
<dbReference type="InterPro" id="IPR011701">
    <property type="entry name" value="MFS"/>
</dbReference>
<dbReference type="GO" id="GO:0022857">
    <property type="term" value="F:transmembrane transporter activity"/>
    <property type="evidence" value="ECO:0007669"/>
    <property type="project" value="InterPro"/>
</dbReference>
<dbReference type="HOGENOM" id="CLU_001265_0_6_1"/>
<dbReference type="OMA" id="CHATIPL"/>
<dbReference type="InParanoid" id="F8QFC5"/>
<keyword evidence="2" id="KW-0813">Transport</keyword>
<dbReference type="GO" id="GO:0016020">
    <property type="term" value="C:membrane"/>
    <property type="evidence" value="ECO:0007669"/>
    <property type="project" value="UniProtKB-SubCell"/>
</dbReference>
<evidence type="ECO:0000256" key="5">
    <source>
        <dbReference type="ARBA" id="ARBA00023136"/>
    </source>
</evidence>
<keyword evidence="10" id="KW-1185">Reference proteome</keyword>
<feature type="transmembrane region" description="Helical" evidence="7">
    <location>
        <begin position="384"/>
        <end position="405"/>
    </location>
</feature>
<dbReference type="FunFam" id="1.20.1250.20:FF:000057">
    <property type="entry name" value="MFS general substrate transporter"/>
    <property type="match status" value="1"/>
</dbReference>
<dbReference type="STRING" id="936435.F8QFC5"/>
<dbReference type="InterPro" id="IPR036259">
    <property type="entry name" value="MFS_trans_sf"/>
</dbReference>
<comment type="subcellular location">
    <subcellularLocation>
        <location evidence="1">Membrane</location>
        <topology evidence="1">Multi-pass membrane protein</topology>
    </subcellularLocation>
</comment>
<keyword evidence="5 7" id="KW-0472">Membrane</keyword>
<feature type="transmembrane region" description="Helical" evidence="7">
    <location>
        <begin position="357"/>
        <end position="378"/>
    </location>
</feature>
<evidence type="ECO:0000256" key="3">
    <source>
        <dbReference type="ARBA" id="ARBA00022692"/>
    </source>
</evidence>
<dbReference type="PANTHER" id="PTHR43791">
    <property type="entry name" value="PERMEASE-RELATED"/>
    <property type="match status" value="1"/>
</dbReference>
<evidence type="ECO:0000256" key="4">
    <source>
        <dbReference type="ARBA" id="ARBA00022989"/>
    </source>
</evidence>
<keyword evidence="4 7" id="KW-1133">Transmembrane helix</keyword>
<dbReference type="Gene3D" id="1.20.1250.20">
    <property type="entry name" value="MFS general substrate transporter like domains"/>
    <property type="match status" value="2"/>
</dbReference>